<feature type="transmembrane region" description="Helical" evidence="7">
    <location>
        <begin position="236"/>
        <end position="265"/>
    </location>
</feature>
<dbReference type="AlphaFoldDB" id="A0A7W4W1Q1"/>
<evidence type="ECO:0000256" key="4">
    <source>
        <dbReference type="ARBA" id="ARBA00022989"/>
    </source>
</evidence>
<evidence type="ECO:0000256" key="1">
    <source>
        <dbReference type="ARBA" id="ARBA00004651"/>
    </source>
</evidence>
<feature type="transmembrane region" description="Helical" evidence="7">
    <location>
        <begin position="78"/>
        <end position="96"/>
    </location>
</feature>
<keyword evidence="2" id="KW-1003">Cell membrane</keyword>
<feature type="transmembrane region" description="Helical" evidence="7">
    <location>
        <begin position="203"/>
        <end position="224"/>
    </location>
</feature>
<feature type="transmembrane region" description="Helical" evidence="7">
    <location>
        <begin position="53"/>
        <end position="72"/>
    </location>
</feature>
<sequence length="338" mass="35688">MLRKASVGLVVAVALVAPLVVDLFWLNLLTLALIYMPMVIGLNVLFGKANLVSFGQGGFFAIGAYVSALLTLQRGWNVWLAMLVGCVAAVVIGYVIARPVLRLKGLSLAMATLAFGQMVFILVQQLDVTGGPVGLSGIPAPSAPGIDFLEPRNFYWLALAVAVLAFVIASNLARSRYGRMFHALADSEVASRSVGVRVDRVKTLAFCFAAGLAGVAGAMYAHYFSFISSDTFNLELSLLVVIMVVVGGMKDLWGAVVGTIAIFVMREYLRSYQEYSELVYGLLLILVFMFARGGITGTAKAVFRRLRGGTDSGGGPGAGDGAAAPVAAGPLPKQEVGR</sequence>
<dbReference type="InterPro" id="IPR001851">
    <property type="entry name" value="ABC_transp_permease"/>
</dbReference>
<name>A0A7W4W1Q1_9ACTN</name>
<evidence type="ECO:0000256" key="3">
    <source>
        <dbReference type="ARBA" id="ARBA00022692"/>
    </source>
</evidence>
<evidence type="ECO:0000256" key="6">
    <source>
        <dbReference type="SAM" id="MobiDB-lite"/>
    </source>
</evidence>
<keyword evidence="3 7" id="KW-0812">Transmembrane</keyword>
<dbReference type="PANTHER" id="PTHR30482:SF10">
    <property type="entry name" value="HIGH-AFFINITY BRANCHED-CHAIN AMINO ACID TRANSPORT PROTEIN BRAE"/>
    <property type="match status" value="1"/>
</dbReference>
<feature type="transmembrane region" description="Helical" evidence="7">
    <location>
        <begin position="154"/>
        <end position="173"/>
    </location>
</feature>
<comment type="subcellular location">
    <subcellularLocation>
        <location evidence="1">Cell membrane</location>
        <topology evidence="1">Multi-pass membrane protein</topology>
    </subcellularLocation>
</comment>
<dbReference type="EMBL" id="JACHWR010000006">
    <property type="protein sequence ID" value="MBB3045327.1"/>
    <property type="molecule type" value="Genomic_DNA"/>
</dbReference>
<dbReference type="CDD" id="cd06581">
    <property type="entry name" value="TM_PBP1_LivM_like"/>
    <property type="match status" value="1"/>
</dbReference>
<evidence type="ECO:0000256" key="2">
    <source>
        <dbReference type="ARBA" id="ARBA00022475"/>
    </source>
</evidence>
<comment type="caution">
    <text evidence="8">The sequence shown here is derived from an EMBL/GenBank/DDBJ whole genome shotgun (WGS) entry which is preliminary data.</text>
</comment>
<feature type="transmembrane region" description="Helical" evidence="7">
    <location>
        <begin position="277"/>
        <end position="295"/>
    </location>
</feature>
<dbReference type="InterPro" id="IPR037294">
    <property type="entry name" value="ABC_BtuC-like"/>
</dbReference>
<feature type="transmembrane region" description="Helical" evidence="7">
    <location>
        <begin position="28"/>
        <end position="46"/>
    </location>
</feature>
<dbReference type="PANTHER" id="PTHR30482">
    <property type="entry name" value="HIGH-AFFINITY BRANCHED-CHAIN AMINO ACID TRANSPORT SYSTEM PERMEASE"/>
    <property type="match status" value="1"/>
</dbReference>
<evidence type="ECO:0000256" key="7">
    <source>
        <dbReference type="SAM" id="Phobius"/>
    </source>
</evidence>
<proteinExistence type="predicted"/>
<dbReference type="Pfam" id="PF02653">
    <property type="entry name" value="BPD_transp_2"/>
    <property type="match status" value="1"/>
</dbReference>
<protein>
    <submittedName>
        <fullName evidence="8">Branched-chain amino acid transport system permease protein</fullName>
    </submittedName>
</protein>
<evidence type="ECO:0000313" key="8">
    <source>
        <dbReference type="EMBL" id="MBB3045327.1"/>
    </source>
</evidence>
<dbReference type="GO" id="GO:0005886">
    <property type="term" value="C:plasma membrane"/>
    <property type="evidence" value="ECO:0007669"/>
    <property type="project" value="UniProtKB-SubCell"/>
</dbReference>
<feature type="compositionally biased region" description="Low complexity" evidence="6">
    <location>
        <begin position="321"/>
        <end position="330"/>
    </location>
</feature>
<dbReference type="Proteomes" id="UP000589626">
    <property type="component" value="Unassembled WGS sequence"/>
</dbReference>
<organism evidence="8 9">
    <name type="scientific">Nocardioides soli</name>
    <dbReference type="NCBI Taxonomy" id="1036020"/>
    <lineage>
        <taxon>Bacteria</taxon>
        <taxon>Bacillati</taxon>
        <taxon>Actinomycetota</taxon>
        <taxon>Actinomycetes</taxon>
        <taxon>Propionibacteriales</taxon>
        <taxon>Nocardioidaceae</taxon>
        <taxon>Nocardioides</taxon>
    </lineage>
</organism>
<dbReference type="InterPro" id="IPR043428">
    <property type="entry name" value="LivM-like"/>
</dbReference>
<keyword evidence="9" id="KW-1185">Reference proteome</keyword>
<feature type="transmembrane region" description="Helical" evidence="7">
    <location>
        <begin position="108"/>
        <end position="126"/>
    </location>
</feature>
<dbReference type="RefSeq" id="WP_183595330.1">
    <property type="nucleotide sequence ID" value="NZ_JACHWR010000006.1"/>
</dbReference>
<dbReference type="GO" id="GO:0015658">
    <property type="term" value="F:branched-chain amino acid transmembrane transporter activity"/>
    <property type="evidence" value="ECO:0007669"/>
    <property type="project" value="InterPro"/>
</dbReference>
<accession>A0A7W4W1Q1</accession>
<evidence type="ECO:0000256" key="5">
    <source>
        <dbReference type="ARBA" id="ARBA00023136"/>
    </source>
</evidence>
<reference evidence="8 9" key="1">
    <citation type="submission" date="2020-08" db="EMBL/GenBank/DDBJ databases">
        <title>Sequencing the genomes of 1000 actinobacteria strains.</title>
        <authorList>
            <person name="Klenk H.-P."/>
        </authorList>
    </citation>
    <scope>NUCLEOTIDE SEQUENCE [LARGE SCALE GENOMIC DNA]</scope>
    <source>
        <strain evidence="8 9">DSM 105498</strain>
    </source>
</reference>
<gene>
    <name evidence="8" type="ORF">FHU40_005184</name>
</gene>
<keyword evidence="5 7" id="KW-0472">Membrane</keyword>
<feature type="region of interest" description="Disordered" evidence="6">
    <location>
        <begin position="313"/>
        <end position="338"/>
    </location>
</feature>
<keyword evidence="4 7" id="KW-1133">Transmembrane helix</keyword>
<evidence type="ECO:0000313" key="9">
    <source>
        <dbReference type="Proteomes" id="UP000589626"/>
    </source>
</evidence>
<dbReference type="Gene3D" id="1.10.3470.10">
    <property type="entry name" value="ABC transporter involved in vitamin B12 uptake, BtuC"/>
    <property type="match status" value="1"/>
</dbReference>